<feature type="transmembrane region" description="Helical" evidence="2">
    <location>
        <begin position="226"/>
        <end position="246"/>
    </location>
</feature>
<gene>
    <name evidence="3" type="ORF">cyc_07765</name>
</gene>
<dbReference type="AlphaFoldDB" id="A0A1D3D3P6"/>
<evidence type="ECO:0008006" key="5">
    <source>
        <dbReference type="Google" id="ProtNLM"/>
    </source>
</evidence>
<feature type="transmembrane region" description="Helical" evidence="2">
    <location>
        <begin position="199"/>
        <end position="219"/>
    </location>
</feature>
<dbReference type="VEuPathDB" id="ToxoDB:LOC34623659"/>
<keyword evidence="2" id="KW-0812">Transmembrane</keyword>
<accession>A0A1D3D3P6</accession>
<evidence type="ECO:0000256" key="1">
    <source>
        <dbReference type="SAM" id="MobiDB-lite"/>
    </source>
</evidence>
<dbReference type="VEuPathDB" id="ToxoDB:cyc_07765"/>
<dbReference type="EMBL" id="JROU02000861">
    <property type="protein sequence ID" value="OEH78078.1"/>
    <property type="molecule type" value="Genomic_DNA"/>
</dbReference>
<feature type="compositionally biased region" description="Low complexity" evidence="1">
    <location>
        <begin position="41"/>
        <end position="56"/>
    </location>
</feature>
<keyword evidence="2" id="KW-0472">Membrane</keyword>
<dbReference type="InParanoid" id="A0A1D3D3P6"/>
<organism evidence="3 4">
    <name type="scientific">Cyclospora cayetanensis</name>
    <dbReference type="NCBI Taxonomy" id="88456"/>
    <lineage>
        <taxon>Eukaryota</taxon>
        <taxon>Sar</taxon>
        <taxon>Alveolata</taxon>
        <taxon>Apicomplexa</taxon>
        <taxon>Conoidasida</taxon>
        <taxon>Coccidia</taxon>
        <taxon>Eucoccidiorida</taxon>
        <taxon>Eimeriorina</taxon>
        <taxon>Eimeriidae</taxon>
        <taxon>Cyclospora</taxon>
    </lineage>
</organism>
<feature type="transmembrane region" description="Helical" evidence="2">
    <location>
        <begin position="163"/>
        <end position="187"/>
    </location>
</feature>
<comment type="caution">
    <text evidence="3">The sequence shown here is derived from an EMBL/GenBank/DDBJ whole genome shotgun (WGS) entry which is preliminary data.</text>
</comment>
<name>A0A1D3D3P6_9EIME</name>
<feature type="region of interest" description="Disordered" evidence="1">
    <location>
        <begin position="39"/>
        <end position="59"/>
    </location>
</feature>
<evidence type="ECO:0000313" key="3">
    <source>
        <dbReference type="EMBL" id="OEH78078.1"/>
    </source>
</evidence>
<evidence type="ECO:0000256" key="2">
    <source>
        <dbReference type="SAM" id="Phobius"/>
    </source>
</evidence>
<evidence type="ECO:0000313" key="4">
    <source>
        <dbReference type="Proteomes" id="UP000095192"/>
    </source>
</evidence>
<feature type="transmembrane region" description="Helical" evidence="2">
    <location>
        <begin position="258"/>
        <end position="282"/>
    </location>
</feature>
<reference evidence="3 4" key="1">
    <citation type="journal article" date="2016" name="BMC Genomics">
        <title>Comparative genomics reveals Cyclospora cayetanensis possesses coccidia-like metabolism and invasion components but unique surface antigens.</title>
        <authorList>
            <person name="Liu S."/>
            <person name="Wang L."/>
            <person name="Zheng H."/>
            <person name="Xu Z."/>
            <person name="Roellig D.M."/>
            <person name="Li N."/>
            <person name="Frace M.A."/>
            <person name="Tang K."/>
            <person name="Arrowood M.J."/>
            <person name="Moss D.M."/>
            <person name="Zhang L."/>
            <person name="Feng Y."/>
            <person name="Xiao L."/>
        </authorList>
    </citation>
    <scope>NUCLEOTIDE SEQUENCE [LARGE SCALE GENOMIC DNA]</scope>
    <source>
        <strain evidence="3 4">CHN_HEN01</strain>
    </source>
</reference>
<keyword evidence="2" id="KW-1133">Transmembrane helix</keyword>
<keyword evidence="4" id="KW-1185">Reference proteome</keyword>
<proteinExistence type="predicted"/>
<dbReference type="Proteomes" id="UP000095192">
    <property type="component" value="Unassembled WGS sequence"/>
</dbReference>
<sequence>MMAENMVHLDVQKAGCQSILSSNGDQLAVIVSDSGGEDSSEFCSDSSSPSKNIQSSKPVVSGPMDHCGLPAGSTCSVARGCGTLRISTSNLDKEASVSRCPRSVFKVESFYQAPDTFYASNSVTSNCSVGAFLKRQALLSAIGSLDMGPPGNDLGFKPHTSPILHYTALLLSFVMIVTLWGCMDIVVELVSESSSIELVYSYVIALAIGIVLTILLKLMEKHGFTFLVFPTMFVSLMTIVAAWGIIDELIDILACGDLYIAGLVYFVCFLLAALLVFIHACFCDKSFSAELRNEIELNLCQFVFAAGLPIMF</sequence>
<protein>
    <recommendedName>
        <fullName evidence="5">Transmembrane protein</fullName>
    </recommendedName>
</protein>